<dbReference type="Proteomes" id="UP000664034">
    <property type="component" value="Unassembled WGS sequence"/>
</dbReference>
<comment type="caution">
    <text evidence="1">The sequence shown here is derived from an EMBL/GenBank/DDBJ whole genome shotgun (WGS) entry which is preliminary data.</text>
</comment>
<organism evidence="1 2">
    <name type="scientific">Fibrella rubiginis</name>
    <dbReference type="NCBI Taxonomy" id="2817060"/>
    <lineage>
        <taxon>Bacteria</taxon>
        <taxon>Pseudomonadati</taxon>
        <taxon>Bacteroidota</taxon>
        <taxon>Cytophagia</taxon>
        <taxon>Cytophagales</taxon>
        <taxon>Spirosomataceae</taxon>
        <taxon>Fibrella</taxon>
    </lineage>
</organism>
<accession>A0A939K6I6</accession>
<reference evidence="1" key="1">
    <citation type="submission" date="2021-03" db="EMBL/GenBank/DDBJ databases">
        <title>Fibrella sp. HMF5335 genome sequencing and assembly.</title>
        <authorList>
            <person name="Kang H."/>
            <person name="Kim H."/>
            <person name="Bae S."/>
            <person name="Joh K."/>
        </authorList>
    </citation>
    <scope>NUCLEOTIDE SEQUENCE</scope>
    <source>
        <strain evidence="1">HMF5335</strain>
    </source>
</reference>
<sequence length="65" mass="7529">MTVSEIKSAIRQLRPQEITHLASWLADYDHALWDKQIAKDFEAGRLDNLLREVDIAVKQGRTRPL</sequence>
<keyword evidence="2" id="KW-1185">Reference proteome</keyword>
<protein>
    <submittedName>
        <fullName evidence="1">Uncharacterized protein</fullName>
    </submittedName>
</protein>
<proteinExistence type="predicted"/>
<evidence type="ECO:0000313" key="1">
    <source>
        <dbReference type="EMBL" id="MBO0938873.1"/>
    </source>
</evidence>
<evidence type="ECO:0000313" key="2">
    <source>
        <dbReference type="Proteomes" id="UP000664034"/>
    </source>
</evidence>
<name>A0A939K6I6_9BACT</name>
<dbReference type="RefSeq" id="WP_207366408.1">
    <property type="nucleotide sequence ID" value="NZ_JAFMYV010000011.1"/>
</dbReference>
<dbReference type="AlphaFoldDB" id="A0A939K6I6"/>
<gene>
    <name evidence="1" type="ORF">J2I47_20135</name>
</gene>
<dbReference type="EMBL" id="JAFMYV010000011">
    <property type="protein sequence ID" value="MBO0938873.1"/>
    <property type="molecule type" value="Genomic_DNA"/>
</dbReference>